<dbReference type="PANTHER" id="PTHR13939">
    <property type="entry name" value="NICOTINAMIDE-NUCLEOTIDE AMIDOHYDROLASE PNCC"/>
    <property type="match status" value="1"/>
</dbReference>
<dbReference type="Pfam" id="PF00994">
    <property type="entry name" value="MoCF_biosynth"/>
    <property type="match status" value="1"/>
</dbReference>
<dbReference type="PIRSF" id="PIRSF006728">
    <property type="entry name" value="CinA"/>
    <property type="match status" value="1"/>
</dbReference>
<dbReference type="InterPro" id="IPR036425">
    <property type="entry name" value="MoaB/Mog-like_dom_sf"/>
</dbReference>
<dbReference type="RefSeq" id="WP_015183720.1">
    <property type="nucleotide sequence ID" value="NC_019738.1"/>
</dbReference>
<organism evidence="3 4">
    <name type="scientific">Allocoleopsis franciscana PCC 7113</name>
    <dbReference type="NCBI Taxonomy" id="1173027"/>
    <lineage>
        <taxon>Bacteria</taxon>
        <taxon>Bacillati</taxon>
        <taxon>Cyanobacteriota</taxon>
        <taxon>Cyanophyceae</taxon>
        <taxon>Coleofasciculales</taxon>
        <taxon>Coleofasciculaceae</taxon>
        <taxon>Allocoleopsis</taxon>
        <taxon>Allocoleopsis franciscana</taxon>
    </lineage>
</organism>
<sequence>MSAEIICVGTELLLGEILNSNAQFLAHELAYLGIPHYYQTVVGDNPERLKQVLAMACDRSNILIFTGGLGPTPDDLTTEAIADFFGVPLIERPDILEDIAQKFVQRGREMTPNNRKQALIPKGADVLQNPGGTAPGIIWQPRPDLTILTFPGVPSEMQQMWRETAVPFLKSQGWGQEIIYSHTLRFWGIGESALAEKVGNFFNLTNPTVAPYASQGEVRLRISARATSEAEAYPLIEPVARQLRKIGGLDYFGADDDTLASVVGRLLTKASETLSVAESCTGGGLGSMVTNVAGSSNYFLGGVISYDNAVKSSLLGVQPSDLEQWGAVSKPVAMQMAAGVRSRLSTSWGLSITGIAGPGGGTESKPVGLVYIGLAKPDGDVECFKYSLGQTRSRSSIRHASACHALDMLRRRLLVRPTNNHFPFSVTIHE</sequence>
<dbReference type="AlphaFoldDB" id="K9WIG8"/>
<dbReference type="NCBIfam" id="TIGR00199">
    <property type="entry name" value="PncC_domain"/>
    <property type="match status" value="1"/>
</dbReference>
<dbReference type="NCBIfam" id="TIGR00200">
    <property type="entry name" value="cinA_nterm"/>
    <property type="match status" value="1"/>
</dbReference>
<proteinExistence type="inferred from homology"/>
<keyword evidence="4" id="KW-1185">Reference proteome</keyword>
<dbReference type="Pfam" id="PF02464">
    <property type="entry name" value="CinA"/>
    <property type="match status" value="1"/>
</dbReference>
<dbReference type="InterPro" id="IPR008136">
    <property type="entry name" value="CinA_C"/>
</dbReference>
<dbReference type="EMBL" id="CP003630">
    <property type="protein sequence ID" value="AFZ19581.1"/>
    <property type="molecule type" value="Genomic_DNA"/>
</dbReference>
<feature type="domain" description="MoaB/Mog" evidence="2">
    <location>
        <begin position="4"/>
        <end position="172"/>
    </location>
</feature>
<dbReference type="Pfam" id="PF18146">
    <property type="entry name" value="CinA_KH"/>
    <property type="match status" value="1"/>
</dbReference>
<dbReference type="OrthoDB" id="9801454at2"/>
<dbReference type="NCBIfam" id="NF001813">
    <property type="entry name" value="PRK00549.1"/>
    <property type="match status" value="1"/>
</dbReference>
<dbReference type="InterPro" id="IPR041424">
    <property type="entry name" value="CinA_KH"/>
</dbReference>
<dbReference type="Gene3D" id="3.30.70.2860">
    <property type="match status" value="1"/>
</dbReference>
<evidence type="ECO:0000313" key="4">
    <source>
        <dbReference type="Proteomes" id="UP000010471"/>
    </source>
</evidence>
<dbReference type="SUPFAM" id="SSF53218">
    <property type="entry name" value="Molybdenum cofactor biosynthesis proteins"/>
    <property type="match status" value="1"/>
</dbReference>
<dbReference type="HOGENOM" id="CLU_030805_9_3_3"/>
<dbReference type="Gene3D" id="3.40.980.10">
    <property type="entry name" value="MoaB/Mog-like domain"/>
    <property type="match status" value="1"/>
</dbReference>
<dbReference type="HAMAP" id="MF_00226_B">
    <property type="entry name" value="CinA_B"/>
    <property type="match status" value="1"/>
</dbReference>
<dbReference type="STRING" id="1173027.Mic7113_3869"/>
<accession>K9WIG8</accession>
<dbReference type="SMART" id="SM00852">
    <property type="entry name" value="MoCF_biosynth"/>
    <property type="match status" value="1"/>
</dbReference>
<dbReference type="Proteomes" id="UP000010471">
    <property type="component" value="Chromosome"/>
</dbReference>
<dbReference type="InterPro" id="IPR008135">
    <property type="entry name" value="Competence-induced_CinA"/>
</dbReference>
<evidence type="ECO:0000259" key="2">
    <source>
        <dbReference type="SMART" id="SM00852"/>
    </source>
</evidence>
<dbReference type="PANTHER" id="PTHR13939:SF0">
    <property type="entry name" value="NMN AMIDOHYDROLASE-LIKE PROTEIN YFAY"/>
    <property type="match status" value="1"/>
</dbReference>
<dbReference type="eggNOG" id="COG1058">
    <property type="taxonomic scope" value="Bacteria"/>
</dbReference>
<dbReference type="NCBIfam" id="TIGR00177">
    <property type="entry name" value="molyb_syn"/>
    <property type="match status" value="1"/>
</dbReference>
<dbReference type="InterPro" id="IPR050101">
    <property type="entry name" value="CinA"/>
</dbReference>
<dbReference type="SUPFAM" id="SSF142433">
    <property type="entry name" value="CinA-like"/>
    <property type="match status" value="1"/>
</dbReference>
<evidence type="ECO:0000256" key="1">
    <source>
        <dbReference type="HAMAP-Rule" id="MF_00226"/>
    </source>
</evidence>
<dbReference type="InterPro" id="IPR036653">
    <property type="entry name" value="CinA-like_C"/>
</dbReference>
<reference evidence="3 4" key="1">
    <citation type="submission" date="2012-06" db="EMBL/GenBank/DDBJ databases">
        <title>Finished chromosome of genome of Microcoleus sp. PCC 7113.</title>
        <authorList>
            <consortium name="US DOE Joint Genome Institute"/>
            <person name="Gugger M."/>
            <person name="Coursin T."/>
            <person name="Rippka R."/>
            <person name="Tandeau De Marsac N."/>
            <person name="Huntemann M."/>
            <person name="Wei C.-L."/>
            <person name="Han J."/>
            <person name="Detter J.C."/>
            <person name="Han C."/>
            <person name="Tapia R."/>
            <person name="Chen A."/>
            <person name="Kyrpides N."/>
            <person name="Mavromatis K."/>
            <person name="Markowitz V."/>
            <person name="Szeto E."/>
            <person name="Ivanova N."/>
            <person name="Pagani I."/>
            <person name="Pati A."/>
            <person name="Goodwin L."/>
            <person name="Nordberg H.P."/>
            <person name="Cantor M.N."/>
            <person name="Hua S.X."/>
            <person name="Woyke T."/>
            <person name="Kerfeld C.A."/>
        </authorList>
    </citation>
    <scope>NUCLEOTIDE SEQUENCE [LARGE SCALE GENOMIC DNA]</scope>
    <source>
        <strain evidence="3 4">PCC 7113</strain>
    </source>
</reference>
<dbReference type="Gene3D" id="3.90.950.20">
    <property type="entry name" value="CinA-like"/>
    <property type="match status" value="1"/>
</dbReference>
<comment type="similarity">
    <text evidence="1">Belongs to the CinA family.</text>
</comment>
<dbReference type="InterPro" id="IPR001453">
    <property type="entry name" value="MoaB/Mog_dom"/>
</dbReference>
<name>K9WIG8_9CYAN</name>
<protein>
    <recommendedName>
        <fullName evidence="1">CinA-like protein</fullName>
    </recommendedName>
</protein>
<evidence type="ECO:0000313" key="3">
    <source>
        <dbReference type="EMBL" id="AFZ19581.1"/>
    </source>
</evidence>
<dbReference type="eggNOG" id="COG1546">
    <property type="taxonomic scope" value="Bacteria"/>
</dbReference>
<dbReference type="KEGG" id="mic:Mic7113_3869"/>
<dbReference type="CDD" id="cd00885">
    <property type="entry name" value="cinA"/>
    <property type="match status" value="1"/>
</dbReference>
<gene>
    <name evidence="3" type="ORF">Mic7113_3869</name>
</gene>
<dbReference type="PATRIC" id="fig|1173027.3.peg.4256"/>